<comment type="caution">
    <text evidence="2">The sequence shown here is derived from an EMBL/GenBank/DDBJ whole genome shotgun (WGS) entry which is preliminary data.</text>
</comment>
<organism evidence="2 3">
    <name type="scientific">Pseudorhizobium endolithicum</name>
    <dbReference type="NCBI Taxonomy" id="1191678"/>
    <lineage>
        <taxon>Bacteria</taxon>
        <taxon>Pseudomonadati</taxon>
        <taxon>Pseudomonadota</taxon>
        <taxon>Alphaproteobacteria</taxon>
        <taxon>Hyphomicrobiales</taxon>
        <taxon>Rhizobiaceae</taxon>
        <taxon>Rhizobium/Agrobacterium group</taxon>
        <taxon>Pseudorhizobium</taxon>
    </lineage>
</organism>
<reference evidence="2 3" key="1">
    <citation type="submission" date="2020-11" db="EMBL/GenBank/DDBJ databases">
        <authorList>
            <person name="Lassalle F."/>
        </authorList>
    </citation>
    <scope>NUCLEOTIDE SEQUENCE [LARGE SCALE GENOMIC DNA]</scope>
    <source>
        <strain evidence="2 3">JC140</strain>
    </source>
</reference>
<keyword evidence="3" id="KW-1185">Reference proteome</keyword>
<name>A0ABM8PV14_9HYPH</name>
<dbReference type="Pfam" id="PF17038">
    <property type="entry name" value="CBP_BcsN"/>
    <property type="match status" value="1"/>
</dbReference>
<feature type="compositionally biased region" description="Polar residues" evidence="1">
    <location>
        <begin position="288"/>
        <end position="298"/>
    </location>
</feature>
<sequence>MLHICMGLVVSSAATGCNSTGTVTRPVAPSLVSDEQALALPPPGGPAIVGVVERPRRNGVEQTISLATTARVPGQNYLRIEFFGPAVSRGQSAPFRAVHERAILREAAQAIPGVRLTRRSTFLQNSYGPFAYAAGHSGLGDTCIYAWQQIRAGTASDGIGRNFGMIQVHWRLCDFHAGEQQLLSAVYNYTITGTFDGKAWNPFGEPGRADSRIGETGHPIYPMAGAPAGSLSIGYAGGVELTPTASVMHRSAPVAVQRPLAKAEAKVREPGPRVPLPGNVTTRAGAENSASAPEQPTAQAPRVRVPSPRSISAPRP</sequence>
<dbReference type="InterPro" id="IPR031482">
    <property type="entry name" value="CBP_BcsN"/>
</dbReference>
<evidence type="ECO:0000256" key="1">
    <source>
        <dbReference type="SAM" id="MobiDB-lite"/>
    </source>
</evidence>
<evidence type="ECO:0000313" key="3">
    <source>
        <dbReference type="Proteomes" id="UP000606921"/>
    </source>
</evidence>
<protein>
    <submittedName>
        <fullName evidence="2">Cellulose biosynthesis protein BcsN</fullName>
    </submittedName>
</protein>
<accession>A0ABM8PV14</accession>
<proteinExistence type="predicted"/>
<gene>
    <name evidence="2" type="ORF">REJC140_01577</name>
</gene>
<dbReference type="Proteomes" id="UP000606921">
    <property type="component" value="Unassembled WGS sequence"/>
</dbReference>
<dbReference type="RefSeq" id="WP_235988738.1">
    <property type="nucleotide sequence ID" value="NZ_CABFWF030000014.1"/>
</dbReference>
<feature type="region of interest" description="Disordered" evidence="1">
    <location>
        <begin position="263"/>
        <end position="316"/>
    </location>
</feature>
<dbReference type="EMBL" id="CABFWF030000014">
    <property type="protein sequence ID" value="CAD7049952.1"/>
    <property type="molecule type" value="Genomic_DNA"/>
</dbReference>
<evidence type="ECO:0000313" key="2">
    <source>
        <dbReference type="EMBL" id="CAD7049952.1"/>
    </source>
</evidence>